<dbReference type="STRING" id="748224.HMPREF9436_01233"/>
<dbReference type="AlphaFoldDB" id="E2ZHU4"/>
<organism evidence="1 2">
    <name type="scientific">Faecalibacterium cf. prausnitzii KLE1255</name>
    <dbReference type="NCBI Taxonomy" id="748224"/>
    <lineage>
        <taxon>Bacteria</taxon>
        <taxon>Bacillati</taxon>
        <taxon>Bacillota</taxon>
        <taxon>Clostridia</taxon>
        <taxon>Eubacteriales</taxon>
        <taxon>Oscillospiraceae</taxon>
        <taxon>Faecalibacterium</taxon>
    </lineage>
</organism>
<dbReference type="HOGENOM" id="CLU_3216498_0_0_9"/>
<sequence length="44" mass="5267">MCNVHNKFSTAKYRCGHLALLPDNFFYKIKKFVDLKLLEMLSCW</sequence>
<evidence type="ECO:0000313" key="2">
    <source>
        <dbReference type="Proteomes" id="UP000006028"/>
    </source>
</evidence>
<proteinExistence type="predicted"/>
<accession>E2ZHU4</accession>
<reference evidence="1 2" key="1">
    <citation type="submission" date="2010-08" db="EMBL/GenBank/DDBJ databases">
        <authorList>
            <person name="Weinstock G."/>
            <person name="Sodergren E."/>
            <person name="Clifton S."/>
            <person name="Fulton L."/>
            <person name="Fulton B."/>
            <person name="Courtney L."/>
            <person name="Fronick C."/>
            <person name="Harrison M."/>
            <person name="Strong C."/>
            <person name="Farmer C."/>
            <person name="Delahaunty K."/>
            <person name="Markovic C."/>
            <person name="Hall O."/>
            <person name="Minx P."/>
            <person name="Tomlinson C."/>
            <person name="Mitreva M."/>
            <person name="Hou S."/>
            <person name="Chen J."/>
            <person name="Wollam A."/>
            <person name="Pepin K.H."/>
            <person name="Johnson M."/>
            <person name="Bhonagiri V."/>
            <person name="Zhang X."/>
            <person name="Suruliraj S."/>
            <person name="Warren W."/>
            <person name="Chinwalla A."/>
            <person name="Mardis E.R."/>
            <person name="Wilson R.K."/>
        </authorList>
    </citation>
    <scope>NUCLEOTIDE SEQUENCE [LARGE SCALE GENOMIC DNA]</scope>
    <source>
        <strain evidence="1 2">KLE1255</strain>
    </source>
</reference>
<protein>
    <submittedName>
        <fullName evidence="1">Uncharacterized protein</fullName>
    </submittedName>
</protein>
<dbReference type="EMBL" id="AECU01000105">
    <property type="protein sequence ID" value="EFQ07231.1"/>
    <property type="molecule type" value="Genomic_DNA"/>
</dbReference>
<gene>
    <name evidence="1" type="ORF">HMPREF9436_01233</name>
</gene>
<name>E2ZHU4_9FIRM</name>
<dbReference type="Proteomes" id="UP000006028">
    <property type="component" value="Unassembled WGS sequence"/>
</dbReference>
<comment type="caution">
    <text evidence="1">The sequence shown here is derived from an EMBL/GenBank/DDBJ whole genome shotgun (WGS) entry which is preliminary data.</text>
</comment>
<evidence type="ECO:0000313" key="1">
    <source>
        <dbReference type="EMBL" id="EFQ07231.1"/>
    </source>
</evidence>
<dbReference type="BioCyc" id="FCF748224-HMP:GTSS-2456-MONOMER"/>